<dbReference type="AlphaFoldDB" id="A0A2G8JF44"/>
<evidence type="ECO:0000256" key="1">
    <source>
        <dbReference type="SAM" id="MobiDB-lite"/>
    </source>
</evidence>
<sequence>MPRSQEVAAKDRKEERGDGAPETIQRTNEFGSIAEENAFWKSNRQTGGGRQEDEGRKQQNATAKPGLTHGIPSTDEEPRFNHQFYCFSGMRTGWTASSKKLEQQEHQMDISVGYVQASKMLCLSKGTKGGYHFHCVRCDRIFIRREYFESHISKCRVFHVDPEGGDSRVRGDVIRDSISGSDNQKCHQHHEKTVDDNGLESGQEGSSGDDREESNTDENVSQDDIDVIGGSDNQNCRESDDNMVDEEEADIDRDSNIGNSDDDDVFIDRRRCNFDSDSKYDSTCGREEDCERPVKEDVIFSGDEDGEYNGRFISDKHNSPIKTSKTVKCIKCTECGTQMLKSNVNRHMKTIHGINIKICGVCVDHVESIFLVRKTSKGVDYPLHVQRKLHHSSPVILCEEKECMEVEIRIARNNSFRSYQCEHLKRVDDCVMNPERLSLSENSLKELSKGGTHKMISDTTLQQVRKLHKEGMERGLRLIVPFPSSPDSRYQHFSVYNKETDYYARLWRCVVTYDKTGASLNCGCCKQKTHCSSCGTELSEPIKISDKATLLTSEGLRTGAFRCDVSNLELPDESEQSDTVDCDKFWGDVEKNLLATGLLGNSRGSTGGWASMVCQHGIVYAAKFLMRAESPPDVVDLVQSMKYIPNIVIVDMANMVVAHGNKRFLGMFHPHNGMLAEPSAGIMRLIETGNFVKNLPWLEEQKPIHDTTGHVHPVTGSNEHYCLFDRLHERNTRGESEILRRVKFVPQLFGKVNTQAQEQLHSEMNKNNYFLNRMSPVKYIFLFRSILDLRNREKNQLKQHNITKNMGNALTFDHLGKIEISFTNPSKPGGGDDTFKNQEGDKSREINPSKSETPKHHNTCKDETRKRGEPQGRLKRSPGPGPGNGAGPLNQVSSKRLRKIDILDNRSRIHMPAFTTPSP</sequence>
<keyword evidence="3" id="KW-1185">Reference proteome</keyword>
<feature type="region of interest" description="Disordered" evidence="1">
    <location>
        <begin position="166"/>
        <end position="241"/>
    </location>
</feature>
<feature type="compositionally biased region" description="Basic and acidic residues" evidence="1">
    <location>
        <begin position="8"/>
        <end position="19"/>
    </location>
</feature>
<dbReference type="Proteomes" id="UP000230750">
    <property type="component" value="Unassembled WGS sequence"/>
</dbReference>
<feature type="compositionally biased region" description="Basic and acidic residues" evidence="1">
    <location>
        <begin position="833"/>
        <end position="872"/>
    </location>
</feature>
<comment type="caution">
    <text evidence="2">The sequence shown here is derived from an EMBL/GenBank/DDBJ whole genome shotgun (WGS) entry which is preliminary data.</text>
</comment>
<dbReference type="EMBL" id="MRZV01002196">
    <property type="protein sequence ID" value="PIK34374.1"/>
    <property type="molecule type" value="Genomic_DNA"/>
</dbReference>
<feature type="compositionally biased region" description="Basic and acidic residues" evidence="1">
    <location>
        <begin position="166"/>
        <end position="175"/>
    </location>
</feature>
<protein>
    <submittedName>
        <fullName evidence="2">Putative HMG domain-containing protein 3-like</fullName>
    </submittedName>
</protein>
<reference evidence="2 3" key="1">
    <citation type="journal article" date="2017" name="PLoS Biol.">
        <title>The sea cucumber genome provides insights into morphological evolution and visceral regeneration.</title>
        <authorList>
            <person name="Zhang X."/>
            <person name="Sun L."/>
            <person name="Yuan J."/>
            <person name="Sun Y."/>
            <person name="Gao Y."/>
            <person name="Zhang L."/>
            <person name="Li S."/>
            <person name="Dai H."/>
            <person name="Hamel J.F."/>
            <person name="Liu C."/>
            <person name="Yu Y."/>
            <person name="Liu S."/>
            <person name="Lin W."/>
            <person name="Guo K."/>
            <person name="Jin S."/>
            <person name="Xu P."/>
            <person name="Storey K.B."/>
            <person name="Huan P."/>
            <person name="Zhang T."/>
            <person name="Zhou Y."/>
            <person name="Zhang J."/>
            <person name="Lin C."/>
            <person name="Li X."/>
            <person name="Xing L."/>
            <person name="Huo D."/>
            <person name="Sun M."/>
            <person name="Wang L."/>
            <person name="Mercier A."/>
            <person name="Li F."/>
            <person name="Yang H."/>
            <person name="Xiang J."/>
        </authorList>
    </citation>
    <scope>NUCLEOTIDE SEQUENCE [LARGE SCALE GENOMIC DNA]</scope>
    <source>
        <strain evidence="2">Shaxun</strain>
        <tissue evidence="2">Muscle</tissue>
    </source>
</reference>
<name>A0A2G8JF44_STIJA</name>
<dbReference type="OrthoDB" id="8948380at2759"/>
<evidence type="ECO:0000313" key="3">
    <source>
        <dbReference type="Proteomes" id="UP000230750"/>
    </source>
</evidence>
<proteinExistence type="predicted"/>
<evidence type="ECO:0000313" key="2">
    <source>
        <dbReference type="EMBL" id="PIK34374.1"/>
    </source>
</evidence>
<gene>
    <name evidence="2" type="ORF">BSL78_28798</name>
</gene>
<dbReference type="PANTHER" id="PTHR17609:SF3">
    <property type="entry name" value="SAP DOMAIN-CONTAINING PROTEIN"/>
    <property type="match status" value="1"/>
</dbReference>
<dbReference type="InterPro" id="IPR039598">
    <property type="entry name" value="HMGXB3"/>
</dbReference>
<dbReference type="PANTHER" id="PTHR17609">
    <property type="entry name" value="HMG DOMAIN-CONTAINING PROTEIN 3"/>
    <property type="match status" value="1"/>
</dbReference>
<feature type="compositionally biased region" description="Acidic residues" evidence="1">
    <location>
        <begin position="210"/>
        <end position="226"/>
    </location>
</feature>
<accession>A0A2G8JF44</accession>
<feature type="region of interest" description="Disordered" evidence="1">
    <location>
        <begin position="821"/>
        <end position="919"/>
    </location>
</feature>
<feature type="region of interest" description="Disordered" evidence="1">
    <location>
        <begin position="1"/>
        <end position="76"/>
    </location>
</feature>
<organism evidence="2 3">
    <name type="scientific">Stichopus japonicus</name>
    <name type="common">Sea cucumber</name>
    <dbReference type="NCBI Taxonomy" id="307972"/>
    <lineage>
        <taxon>Eukaryota</taxon>
        <taxon>Metazoa</taxon>
        <taxon>Echinodermata</taxon>
        <taxon>Eleutherozoa</taxon>
        <taxon>Echinozoa</taxon>
        <taxon>Holothuroidea</taxon>
        <taxon>Aspidochirotacea</taxon>
        <taxon>Aspidochirotida</taxon>
        <taxon>Stichopodidae</taxon>
        <taxon>Apostichopus</taxon>
    </lineage>
</organism>